<dbReference type="PRINTS" id="PR00068">
    <property type="entry name" value="CUZNDISMTASE"/>
</dbReference>
<evidence type="ECO:0000256" key="6">
    <source>
        <dbReference type="ARBA" id="ARBA00023008"/>
    </source>
</evidence>
<feature type="region of interest" description="Disordered" evidence="8">
    <location>
        <begin position="58"/>
        <end position="81"/>
    </location>
</feature>
<sequence length="156" mass="16230">MPINAICVISGQENVSGKTTFIQEKPNSELIIKGEIRGLSPGLHGLHIHEFGDTTNGCTSAGPHFNPENKSHGSPDDENRHAGDLGNICANASGVAAFEIKDKMLSLCGPMSIIGRTLVVHHDPDDLGVGGHETSKTTGNSGPRIGCGIIGIAESQ</sequence>
<evidence type="ECO:0000256" key="2">
    <source>
        <dbReference type="ARBA" id="ARBA00022723"/>
    </source>
</evidence>
<comment type="cofactor">
    <cofactor evidence="7">
        <name>Cu cation</name>
        <dbReference type="ChEBI" id="CHEBI:23378"/>
    </cofactor>
    <text evidence="7">Binds 1 copper ion per subunit.</text>
</comment>
<comment type="catalytic activity">
    <reaction evidence="7">
        <text>2 superoxide + 2 H(+) = H2O2 + O2</text>
        <dbReference type="Rhea" id="RHEA:20696"/>
        <dbReference type="ChEBI" id="CHEBI:15378"/>
        <dbReference type="ChEBI" id="CHEBI:15379"/>
        <dbReference type="ChEBI" id="CHEBI:16240"/>
        <dbReference type="ChEBI" id="CHEBI:18421"/>
        <dbReference type="EC" id="1.15.1.1"/>
    </reaction>
</comment>
<dbReference type="SUPFAM" id="SSF49329">
    <property type="entry name" value="Cu,Zn superoxide dismutase-like"/>
    <property type="match status" value="1"/>
</dbReference>
<dbReference type="Pfam" id="PF00080">
    <property type="entry name" value="Sod_Cu"/>
    <property type="match status" value="1"/>
</dbReference>
<keyword evidence="4" id="KW-0049">Antioxidant</keyword>
<evidence type="ECO:0000313" key="10">
    <source>
        <dbReference type="EMBL" id="JAG22158.1"/>
    </source>
</evidence>
<name>A0A0A9XTM8_LYGHE</name>
<comment type="similarity">
    <text evidence="1 7">Belongs to the Cu-Zn superoxide dismutase family.</text>
</comment>
<dbReference type="EMBL" id="GBRD01002877">
    <property type="protein sequence ID" value="JAG62944.1"/>
    <property type="molecule type" value="Transcribed_RNA"/>
</dbReference>
<keyword evidence="6 7" id="KW-0186">Copper</keyword>
<feature type="compositionally biased region" description="Basic and acidic residues" evidence="8">
    <location>
        <begin position="67"/>
        <end position="81"/>
    </location>
</feature>
<dbReference type="PANTHER" id="PTHR10003">
    <property type="entry name" value="SUPEROXIDE DISMUTASE CU-ZN -RELATED"/>
    <property type="match status" value="1"/>
</dbReference>
<organism evidence="10">
    <name type="scientific">Lygus hesperus</name>
    <name type="common">Western plant bug</name>
    <dbReference type="NCBI Taxonomy" id="30085"/>
    <lineage>
        <taxon>Eukaryota</taxon>
        <taxon>Metazoa</taxon>
        <taxon>Ecdysozoa</taxon>
        <taxon>Arthropoda</taxon>
        <taxon>Hexapoda</taxon>
        <taxon>Insecta</taxon>
        <taxon>Pterygota</taxon>
        <taxon>Neoptera</taxon>
        <taxon>Paraneoptera</taxon>
        <taxon>Hemiptera</taxon>
        <taxon>Heteroptera</taxon>
        <taxon>Panheteroptera</taxon>
        <taxon>Cimicomorpha</taxon>
        <taxon>Miridae</taxon>
        <taxon>Mirini</taxon>
        <taxon>Lygus</taxon>
    </lineage>
</organism>
<dbReference type="EMBL" id="GBHO01021446">
    <property type="protein sequence ID" value="JAG22158.1"/>
    <property type="molecule type" value="Transcribed_RNA"/>
</dbReference>
<dbReference type="InterPro" id="IPR018152">
    <property type="entry name" value="SOD_Cu/Zn_BS"/>
</dbReference>
<evidence type="ECO:0000256" key="7">
    <source>
        <dbReference type="RuleBase" id="RU000393"/>
    </source>
</evidence>
<evidence type="ECO:0000256" key="4">
    <source>
        <dbReference type="ARBA" id="ARBA00022862"/>
    </source>
</evidence>
<keyword evidence="3 7" id="KW-0862">Zinc</keyword>
<dbReference type="CDD" id="cd00305">
    <property type="entry name" value="Cu-Zn_Superoxide_Dismutase"/>
    <property type="match status" value="1"/>
</dbReference>
<gene>
    <name evidence="10" type="primary">Sod_0</name>
    <name evidence="10" type="ORF">CM83_12401</name>
</gene>
<proteinExistence type="inferred from homology"/>
<reference evidence="10" key="1">
    <citation type="journal article" date="2014" name="PLoS ONE">
        <title>Transcriptome-Based Identification of ABC Transporters in the Western Tarnished Plant Bug Lygus hesperus.</title>
        <authorList>
            <person name="Hull J.J."/>
            <person name="Chaney K."/>
            <person name="Geib S.M."/>
            <person name="Fabrick J.A."/>
            <person name="Brent C.S."/>
            <person name="Walsh D."/>
            <person name="Lavine L.C."/>
        </authorList>
    </citation>
    <scope>NUCLEOTIDE SEQUENCE</scope>
</reference>
<evidence type="ECO:0000256" key="3">
    <source>
        <dbReference type="ARBA" id="ARBA00022833"/>
    </source>
</evidence>
<dbReference type="GO" id="GO:0004784">
    <property type="term" value="F:superoxide dismutase activity"/>
    <property type="evidence" value="ECO:0007669"/>
    <property type="project" value="UniProtKB-EC"/>
</dbReference>
<keyword evidence="2 7" id="KW-0479">Metal-binding</keyword>
<dbReference type="InterPro" id="IPR036423">
    <property type="entry name" value="SOD-like_Cu/Zn_dom_sf"/>
</dbReference>
<reference evidence="11" key="3">
    <citation type="submission" date="2014-09" db="EMBL/GenBank/DDBJ databases">
        <authorList>
            <person name="Magalhaes I.L.F."/>
            <person name="Oliveira U."/>
            <person name="Santos F.R."/>
            <person name="Vidigal T.H.D.A."/>
            <person name="Brescovit A.D."/>
            <person name="Santos A.J."/>
        </authorList>
    </citation>
    <scope>NUCLEOTIDE SEQUENCE</scope>
</reference>
<dbReference type="Gene3D" id="2.60.40.200">
    <property type="entry name" value="Superoxide dismutase, copper/zinc binding domain"/>
    <property type="match status" value="1"/>
</dbReference>
<evidence type="ECO:0000259" key="9">
    <source>
        <dbReference type="Pfam" id="PF00080"/>
    </source>
</evidence>
<evidence type="ECO:0000256" key="5">
    <source>
        <dbReference type="ARBA" id="ARBA00023002"/>
    </source>
</evidence>
<keyword evidence="5 7" id="KW-0560">Oxidoreductase</keyword>
<evidence type="ECO:0000256" key="1">
    <source>
        <dbReference type="ARBA" id="ARBA00010457"/>
    </source>
</evidence>
<feature type="domain" description="Superoxide dismutase copper/zinc binding" evidence="9">
    <location>
        <begin position="15"/>
        <end position="150"/>
    </location>
</feature>
<evidence type="ECO:0000256" key="8">
    <source>
        <dbReference type="SAM" id="MobiDB-lite"/>
    </source>
</evidence>
<dbReference type="EC" id="1.15.1.1" evidence="7"/>
<accession>A0A0A9XTM8</accession>
<dbReference type="InterPro" id="IPR001424">
    <property type="entry name" value="SOD_Cu_Zn_dom"/>
</dbReference>
<reference evidence="10" key="2">
    <citation type="submission" date="2014-07" db="EMBL/GenBank/DDBJ databases">
        <authorList>
            <person name="Hull J."/>
        </authorList>
    </citation>
    <scope>NUCLEOTIDE SEQUENCE</scope>
</reference>
<comment type="cofactor">
    <cofactor evidence="7">
        <name>Zn(2+)</name>
        <dbReference type="ChEBI" id="CHEBI:29105"/>
    </cofactor>
    <text evidence="7">Binds 1 zinc ion per subunit.</text>
</comment>
<comment type="function">
    <text evidence="7">Destroys radicals which are normally produced within the cells and which are toxic to biological systems.</text>
</comment>
<dbReference type="AlphaFoldDB" id="A0A0A9XTM8"/>
<dbReference type="FunFam" id="2.60.40.200:FF:000001">
    <property type="entry name" value="Superoxide dismutase [Cu-Zn]"/>
    <property type="match status" value="1"/>
</dbReference>
<dbReference type="GO" id="GO:0005507">
    <property type="term" value="F:copper ion binding"/>
    <property type="evidence" value="ECO:0007669"/>
    <property type="project" value="InterPro"/>
</dbReference>
<dbReference type="InterPro" id="IPR024134">
    <property type="entry name" value="SOD_Cu/Zn_/chaperone"/>
</dbReference>
<dbReference type="PROSITE" id="PS00332">
    <property type="entry name" value="SOD_CU_ZN_2"/>
    <property type="match status" value="1"/>
</dbReference>
<protein>
    <recommendedName>
        <fullName evidence="7">Superoxide dismutase [Cu-Zn]</fullName>
        <ecNumber evidence="7">1.15.1.1</ecNumber>
    </recommendedName>
</protein>
<evidence type="ECO:0000313" key="11">
    <source>
        <dbReference type="EMBL" id="JAG62944.1"/>
    </source>
</evidence>